<dbReference type="Proteomes" id="UP000807342">
    <property type="component" value="Unassembled WGS sequence"/>
</dbReference>
<accession>A0A9P5XEQ1</accession>
<organism evidence="2 3">
    <name type="scientific">Macrolepiota fuliginosa MF-IS2</name>
    <dbReference type="NCBI Taxonomy" id="1400762"/>
    <lineage>
        <taxon>Eukaryota</taxon>
        <taxon>Fungi</taxon>
        <taxon>Dikarya</taxon>
        <taxon>Basidiomycota</taxon>
        <taxon>Agaricomycotina</taxon>
        <taxon>Agaricomycetes</taxon>
        <taxon>Agaricomycetidae</taxon>
        <taxon>Agaricales</taxon>
        <taxon>Agaricineae</taxon>
        <taxon>Agaricaceae</taxon>
        <taxon>Macrolepiota</taxon>
    </lineage>
</organism>
<dbReference type="OrthoDB" id="3224257at2759"/>
<evidence type="ECO:0000313" key="3">
    <source>
        <dbReference type="Proteomes" id="UP000807342"/>
    </source>
</evidence>
<reference evidence="2" key="1">
    <citation type="submission" date="2020-11" db="EMBL/GenBank/DDBJ databases">
        <authorList>
            <consortium name="DOE Joint Genome Institute"/>
            <person name="Ahrendt S."/>
            <person name="Riley R."/>
            <person name="Andreopoulos W."/>
            <person name="Labutti K."/>
            <person name="Pangilinan J."/>
            <person name="Ruiz-Duenas F.J."/>
            <person name="Barrasa J.M."/>
            <person name="Sanchez-Garcia M."/>
            <person name="Camarero S."/>
            <person name="Miyauchi S."/>
            <person name="Serrano A."/>
            <person name="Linde D."/>
            <person name="Babiker R."/>
            <person name="Drula E."/>
            <person name="Ayuso-Fernandez I."/>
            <person name="Pacheco R."/>
            <person name="Padilla G."/>
            <person name="Ferreira P."/>
            <person name="Barriuso J."/>
            <person name="Kellner H."/>
            <person name="Castanera R."/>
            <person name="Alfaro M."/>
            <person name="Ramirez L."/>
            <person name="Pisabarro A.G."/>
            <person name="Kuo A."/>
            <person name="Tritt A."/>
            <person name="Lipzen A."/>
            <person name="He G."/>
            <person name="Yan M."/>
            <person name="Ng V."/>
            <person name="Cullen D."/>
            <person name="Martin F."/>
            <person name="Rosso M.-N."/>
            <person name="Henrissat B."/>
            <person name="Hibbett D."/>
            <person name="Martinez A.T."/>
            <person name="Grigoriev I.V."/>
        </authorList>
    </citation>
    <scope>NUCLEOTIDE SEQUENCE</scope>
    <source>
        <strain evidence="2">MF-IS2</strain>
    </source>
</reference>
<evidence type="ECO:0000256" key="1">
    <source>
        <dbReference type="SAM" id="MobiDB-lite"/>
    </source>
</evidence>
<proteinExistence type="predicted"/>
<gene>
    <name evidence="2" type="ORF">P691DRAFT_669437</name>
</gene>
<keyword evidence="3" id="KW-1185">Reference proteome</keyword>
<dbReference type="EMBL" id="MU151161">
    <property type="protein sequence ID" value="KAF9448436.1"/>
    <property type="molecule type" value="Genomic_DNA"/>
</dbReference>
<sequence>MLIQLLPTPPHPNVLFKITFDDLPDGLVLPQTWTMHLSNLMHDELPIPRFRHALDKASFLPCILEEVTFDIPAASVTCRFIDGSVEEWKIDLNGSQGRLGVKCLQTLECVVDDVRLSILEEERGKQREKEREREKEKERLKLLQQSSPSSSVKSTKHKKKRSLLMTIVSSLSSLKYVFSLVLRHHLN</sequence>
<feature type="compositionally biased region" description="Low complexity" evidence="1">
    <location>
        <begin position="142"/>
        <end position="153"/>
    </location>
</feature>
<feature type="compositionally biased region" description="Basic and acidic residues" evidence="1">
    <location>
        <begin position="123"/>
        <end position="141"/>
    </location>
</feature>
<comment type="caution">
    <text evidence="2">The sequence shown here is derived from an EMBL/GenBank/DDBJ whole genome shotgun (WGS) entry which is preliminary data.</text>
</comment>
<evidence type="ECO:0000313" key="2">
    <source>
        <dbReference type="EMBL" id="KAF9448436.1"/>
    </source>
</evidence>
<name>A0A9P5XEQ1_9AGAR</name>
<feature type="region of interest" description="Disordered" evidence="1">
    <location>
        <begin position="123"/>
        <end position="157"/>
    </location>
</feature>
<dbReference type="AlphaFoldDB" id="A0A9P5XEQ1"/>
<protein>
    <submittedName>
        <fullName evidence="2">Uncharacterized protein</fullName>
    </submittedName>
</protein>